<dbReference type="InterPro" id="IPR027417">
    <property type="entry name" value="P-loop_NTPase"/>
</dbReference>
<dbReference type="Pfam" id="PF00271">
    <property type="entry name" value="Helicase_C"/>
    <property type="match status" value="1"/>
</dbReference>
<dbReference type="SMART" id="SM00490">
    <property type="entry name" value="HELICc"/>
    <property type="match status" value="1"/>
</dbReference>
<dbReference type="EMBL" id="VJZC01000123">
    <property type="protein sequence ID" value="MPY59167.1"/>
    <property type="molecule type" value="Genomic_DNA"/>
</dbReference>
<feature type="region of interest" description="Disordered" evidence="3">
    <location>
        <begin position="850"/>
        <end position="878"/>
    </location>
</feature>
<evidence type="ECO:0000256" key="3">
    <source>
        <dbReference type="SAM" id="MobiDB-lite"/>
    </source>
</evidence>
<dbReference type="GO" id="GO:0005524">
    <property type="term" value="F:ATP binding"/>
    <property type="evidence" value="ECO:0007669"/>
    <property type="project" value="UniProtKB-KW"/>
</dbReference>
<evidence type="ECO:0000256" key="1">
    <source>
        <dbReference type="ARBA" id="ARBA00022741"/>
    </source>
</evidence>
<dbReference type="GO" id="GO:0006289">
    <property type="term" value="P:nucleotide-excision repair"/>
    <property type="evidence" value="ECO:0007669"/>
    <property type="project" value="TreeGrafter"/>
</dbReference>
<feature type="region of interest" description="Disordered" evidence="3">
    <location>
        <begin position="2196"/>
        <end position="2235"/>
    </location>
</feature>
<dbReference type="Pfam" id="PF00270">
    <property type="entry name" value="DEAD"/>
    <property type="match status" value="1"/>
</dbReference>
<dbReference type="InterPro" id="IPR014001">
    <property type="entry name" value="Helicase_ATP-bd"/>
</dbReference>
<dbReference type="Proteomes" id="UP000400924">
    <property type="component" value="Unassembled WGS sequence"/>
</dbReference>
<keyword evidence="7" id="KW-1185">Reference proteome</keyword>
<sequence length="2352" mass="257560">MRPTLAAQTLRETTVEYLTTTFALAEPDTQDALQEFLTDPADGLFRGPYLRIRRPFRPAEDGWQRHLDWYPTEFQPYAHQAEAFARLTGKDGHQPEPTLVTTGTGSGKTESFLIPVLDHCRRAKEAGRYGIKAILLYPMNALAGDQADRLGDQLDDDRLAEVTAGLYIGEASAARGAGASYGRVMVDRAEIRRNPPDILITNYKMLDLLLQRQQDASLWRDADLAYVVIDEFHTYDGAQGTDVAMLLRRLAAVVGAAEEGRPLGSVCPVATSATLGSGDSAAGGPRAMLDVASQVFGVRFPDDAVIGEDRRDIDDFLSAVDHSLPLPSPHELAELPDPVRTPDGMDAVARATVGCDTADPRELGRRLLAHPLTHALLRSKDAPLTAVEALEAFPDTSAWRAVAAQDPEKAAAALARFVALISVARDPKAPAEKERPLLLVETHLWLRALSRVLRFVAPEPVFSWSDKDQAALAAQDSADAERQALAVVAQAERRQWERRQRVRRSGRLPAAYCRHCGRSGWAAITPDRNPQNLVHAPDEIYRASVARGAAKGRVRAMIAATPAEAAEQARAILARRARRGRRGAAHDATLMVLEDNGKALRRLDPDEVLLDADAIALAPENGVYVWTWFDNQERSEYAQQDRCPACGQAQGIRFLGAGVAPLASVVVTQLFTGGELPSKDEEERDRRRTLIFNDSVQDAAHRAGFVASRAWKFSLRSLVHEQLDKGVRTNPGFAADGVPLNELISSLVTRAADQEQRLLASVVPPDLHDVDRVKRLLAGRKRIPESTWELVGERLAFNTLLEFGLHSRLGRTLELTRTVAAEVHLPDPRKAAEAAEALFRVHEEGLIPLAVEPDAKEAEDGVTPAAGTPRPPKLPAEDPERLRYFEGYVRGLLEHIRQIGGIHHTWLDPFIDEEGRNRHWVTTGRPEGMQAFGYNSEAPAFVLVGAGSGRTAFERVGTRESWYVDFTQRCLGLDRDTAGAYLADLFDRLAGDDIGALARRRTNPADKQRGHGVYGLSPGHVRVRPLTDEQTRLAALTCPECGWTQTVPPERAPVWQGMRCPLKRCDGSLTRPSLEAGGRAARDHRFDYYRRLYREAEPYSVVAAEHTGVLKRREREEVEKGFRRGVKHTDPNVLSCTPTLELGIDIGQLEAVILASLPPSTAGYVQRVGRAGRSTGNAFMVSLADTNPRALYHLAEPRYLIAGPIQPPGCFLSAGELLCRQYTAYLIDRAARGALEGVPPLPDRVTQLLGRTGWLSLFRKAAVGRVDLAEEFLRLFPEIDGVPGSGTSRDARKTLRRYAEKKLAKALDDAEAAWEAERAELAQRRLAIDEAAKSLQEAVEDEAREKRILGREAAGVVKRLRQLGQSGAQGFLVEHGLLPNYSLVEDGVRLEAMLSYKEPAKKPRGGEGEQGTPKSRWSSDPRVYDRPAEAALTELAPGNAYYVRGYRHVVDGFDLGPSRQDDPDGTPVGLLTWRVCQECGHVRTGDRAEHDTSPCPRCGGRGIGGRTALYRVVVPRKVTAHDKRDDARIIDDHDSRTRTPYTTVTAVDVAPADIKQTWRHQKTTFGVDHVREAVIRRFNLGRSRHGRRNDTFFAGANVAVTGFSVCPKCGGATDKEPGHGPTQDSAGQSLLGRAEIAHHRPWCAVRRRDKQARPQDVPVITATEHRTEALRILLPAATLNVPERLASFSAALHLGLAIRYGGDPAHIRSTPATEPDRETDLTRNYLVLYDALPGGTGYLQRLVDRDGEEFRAVLAEAQSRLRECPCKDTPRRRACHRCLLGYAPEREYEDVDRQEALWMLDSLLGADGESGWDVRKESAEAELRFADQAESDLERRFIECLDRWLEAPGNEAPADHASTPTGRNGKQFTLARPDGGQVRWEVVAQKDLHGYRTRPDLLFRPIAGETTSDGAPPLPIAVYLDGYRWHASSRTNRIAADAAKRAGLRADGILVWQITWDDVAAWDRALKDAPAPDPDAAPDPLDAVIAGSDADAAWPPYDVTTPSGPGALVREQWRKARRDPGEVDTLLYGGAIPSFLGFLRDPRLGKWQQLAQLAVSAPAALRKRGLVDADPAGAVGWVEAAVRGDSTPDVTGQGLKLLRFQDGSGMPLVIAGARRPDGKGLRWSALAVLDDRPEAVEGDRAEHRRRWKAWLCWGNIIQFLDPTGAGQADGLALALTTLDTFDASLLAATAGPVGGLLPALRDEAPGTGLDRPEDQEEQAADGPADPEGAKEQDAVPTAPELAADMTPLERTAWQLALGELTEWGDPEVAAFAERLAARGDVPAGRPSWDVDGVSRTVELAWPGHKIGVVLAEDAEDTEYMAQCMAAGWHVRAPDGWDVEELARLLGEEGVAG</sequence>
<accession>A0A5N8XIJ4</accession>
<dbReference type="PROSITE" id="PS51192">
    <property type="entry name" value="HELICASE_ATP_BIND_1"/>
    <property type="match status" value="1"/>
</dbReference>
<dbReference type="SMART" id="SM00487">
    <property type="entry name" value="DEXDc"/>
    <property type="match status" value="1"/>
</dbReference>
<reference evidence="6 7" key="1">
    <citation type="submission" date="2019-07" db="EMBL/GenBank/DDBJ databases">
        <title>New species of Amycolatopsis and Streptomyces.</title>
        <authorList>
            <person name="Duangmal K."/>
            <person name="Teo W.F.A."/>
            <person name="Lipun K."/>
        </authorList>
    </citation>
    <scope>NUCLEOTIDE SEQUENCE [LARGE SCALE GENOMIC DNA]</scope>
    <source>
        <strain evidence="6 7">NBRC 106415</strain>
    </source>
</reference>
<evidence type="ECO:0000313" key="7">
    <source>
        <dbReference type="Proteomes" id="UP000400924"/>
    </source>
</evidence>
<gene>
    <name evidence="6" type="ORF">FNH08_18965</name>
</gene>
<dbReference type="InterPro" id="IPR001650">
    <property type="entry name" value="Helicase_C-like"/>
</dbReference>
<keyword evidence="6" id="KW-0378">Hydrolase</keyword>
<keyword evidence="2" id="KW-0067">ATP-binding</keyword>
<dbReference type="GO" id="GO:0043138">
    <property type="term" value="F:3'-5' DNA helicase activity"/>
    <property type="evidence" value="ECO:0007669"/>
    <property type="project" value="TreeGrafter"/>
</dbReference>
<dbReference type="SUPFAM" id="SSF52540">
    <property type="entry name" value="P-loop containing nucleoside triphosphate hydrolases"/>
    <property type="match status" value="2"/>
</dbReference>
<feature type="domain" description="Helicase C-terminal" evidence="5">
    <location>
        <begin position="1061"/>
        <end position="1218"/>
    </location>
</feature>
<dbReference type="PANTHER" id="PTHR47957">
    <property type="entry name" value="ATP-DEPENDENT HELICASE HRQ1"/>
    <property type="match status" value="1"/>
</dbReference>
<dbReference type="PANTHER" id="PTHR47957:SF3">
    <property type="entry name" value="ATP-DEPENDENT HELICASE HRQ1"/>
    <property type="match status" value="1"/>
</dbReference>
<protein>
    <submittedName>
        <fullName evidence="6">DEAD/DEAH box helicase</fullName>
    </submittedName>
</protein>
<evidence type="ECO:0000313" key="6">
    <source>
        <dbReference type="EMBL" id="MPY59167.1"/>
    </source>
</evidence>
<dbReference type="InterPro" id="IPR018973">
    <property type="entry name" value="MZB"/>
</dbReference>
<dbReference type="GO" id="GO:0036297">
    <property type="term" value="P:interstrand cross-link repair"/>
    <property type="evidence" value="ECO:0007669"/>
    <property type="project" value="TreeGrafter"/>
</dbReference>
<evidence type="ECO:0000259" key="4">
    <source>
        <dbReference type="PROSITE" id="PS51192"/>
    </source>
</evidence>
<dbReference type="Pfam" id="PF09369">
    <property type="entry name" value="MZB"/>
    <property type="match status" value="1"/>
</dbReference>
<dbReference type="PROSITE" id="PS51194">
    <property type="entry name" value="HELICASE_CTER"/>
    <property type="match status" value="1"/>
</dbReference>
<evidence type="ECO:0000256" key="2">
    <source>
        <dbReference type="ARBA" id="ARBA00022840"/>
    </source>
</evidence>
<dbReference type="OrthoDB" id="3197455at2"/>
<dbReference type="Gene3D" id="3.40.50.300">
    <property type="entry name" value="P-loop containing nucleotide triphosphate hydrolases"/>
    <property type="match status" value="2"/>
</dbReference>
<keyword evidence="6" id="KW-0347">Helicase</keyword>
<dbReference type="InterPro" id="IPR011545">
    <property type="entry name" value="DEAD/DEAH_box_helicase_dom"/>
</dbReference>
<keyword evidence="1" id="KW-0547">Nucleotide-binding</keyword>
<name>A0A5N8XIJ4_9ACTN</name>
<dbReference type="RefSeq" id="WP_152772678.1">
    <property type="nucleotide sequence ID" value="NZ_VJZC01000123.1"/>
</dbReference>
<feature type="domain" description="Helicase ATP-binding" evidence="4">
    <location>
        <begin position="89"/>
        <end position="293"/>
    </location>
</feature>
<comment type="caution">
    <text evidence="6">The sequence shown here is derived from an EMBL/GenBank/DDBJ whole genome shotgun (WGS) entry which is preliminary data.</text>
</comment>
<organism evidence="6 7">
    <name type="scientific">Streptomyces spongiae</name>
    <dbReference type="NCBI Taxonomy" id="565072"/>
    <lineage>
        <taxon>Bacteria</taxon>
        <taxon>Bacillati</taxon>
        <taxon>Actinomycetota</taxon>
        <taxon>Actinomycetes</taxon>
        <taxon>Kitasatosporales</taxon>
        <taxon>Streptomycetaceae</taxon>
        <taxon>Streptomyces</taxon>
    </lineage>
</organism>
<dbReference type="GO" id="GO:0003676">
    <property type="term" value="F:nucleic acid binding"/>
    <property type="evidence" value="ECO:0007669"/>
    <property type="project" value="InterPro"/>
</dbReference>
<feature type="region of interest" description="Disordered" evidence="3">
    <location>
        <begin position="1399"/>
        <end position="1423"/>
    </location>
</feature>
<evidence type="ECO:0000259" key="5">
    <source>
        <dbReference type="PROSITE" id="PS51194"/>
    </source>
</evidence>
<proteinExistence type="predicted"/>